<dbReference type="Gene3D" id="3.30.1330.200">
    <property type="match status" value="1"/>
</dbReference>
<dbReference type="HAMAP" id="MF_01440">
    <property type="entry name" value="CheD"/>
    <property type="match status" value="1"/>
</dbReference>
<dbReference type="InterPro" id="IPR005659">
    <property type="entry name" value="Chemorcpt_Glu_NH3ase_CheD"/>
</dbReference>
<organism evidence="4 5">
    <name type="scientific">Desemzia incerta</name>
    <dbReference type="NCBI Taxonomy" id="82801"/>
    <lineage>
        <taxon>Bacteria</taxon>
        <taxon>Bacillati</taxon>
        <taxon>Bacillota</taxon>
        <taxon>Bacilli</taxon>
        <taxon>Lactobacillales</taxon>
        <taxon>Carnobacteriaceae</taxon>
        <taxon>Desemzia</taxon>
    </lineage>
</organism>
<accession>A0A1I5ULJ2</accession>
<dbReference type="GO" id="GO:0050568">
    <property type="term" value="F:protein-glutamine glutaminase activity"/>
    <property type="evidence" value="ECO:0007669"/>
    <property type="project" value="UniProtKB-UniRule"/>
</dbReference>
<dbReference type="Pfam" id="PF03975">
    <property type="entry name" value="CheD"/>
    <property type="match status" value="1"/>
</dbReference>
<evidence type="ECO:0000256" key="2">
    <source>
        <dbReference type="ARBA" id="ARBA00022801"/>
    </source>
</evidence>
<keyword evidence="5" id="KW-1185">Reference proteome</keyword>
<dbReference type="AlphaFoldDB" id="A0A1I5ULJ2"/>
<dbReference type="PANTHER" id="PTHR35147:SF1">
    <property type="entry name" value="CHEMORECEPTOR GLUTAMINE DEAMIDASE CHED-RELATED"/>
    <property type="match status" value="1"/>
</dbReference>
<keyword evidence="1 3" id="KW-0145">Chemotaxis</keyword>
<dbReference type="OrthoDB" id="9807202at2"/>
<dbReference type="CDD" id="cd16352">
    <property type="entry name" value="CheD"/>
    <property type="match status" value="1"/>
</dbReference>
<dbReference type="EMBL" id="FOXW01000001">
    <property type="protein sequence ID" value="SFP96163.1"/>
    <property type="molecule type" value="Genomic_DNA"/>
</dbReference>
<name>A0A1I5ULJ2_9LACT</name>
<gene>
    <name evidence="3" type="primary">cheD</name>
    <name evidence="4" type="ORF">SAMN04488506_0063</name>
</gene>
<keyword evidence="2 3" id="KW-0378">Hydrolase</keyword>
<evidence type="ECO:0000256" key="3">
    <source>
        <dbReference type="HAMAP-Rule" id="MF_01440"/>
    </source>
</evidence>
<comment type="function">
    <text evidence="3">Probably deamidates glutamine residues to glutamate on methyl-accepting chemotaxis receptors (MCPs), playing an important role in chemotaxis.</text>
</comment>
<dbReference type="EC" id="3.5.1.44" evidence="3"/>
<evidence type="ECO:0000313" key="4">
    <source>
        <dbReference type="EMBL" id="SFP96163.1"/>
    </source>
</evidence>
<dbReference type="InterPro" id="IPR038592">
    <property type="entry name" value="CheD-like_sf"/>
</dbReference>
<evidence type="ECO:0000313" key="5">
    <source>
        <dbReference type="Proteomes" id="UP000199136"/>
    </source>
</evidence>
<dbReference type="PANTHER" id="PTHR35147">
    <property type="entry name" value="CHEMORECEPTOR GLUTAMINE DEAMIDASE CHED-RELATED"/>
    <property type="match status" value="1"/>
</dbReference>
<reference evidence="4 5" key="1">
    <citation type="submission" date="2016-10" db="EMBL/GenBank/DDBJ databases">
        <authorList>
            <person name="de Groot N.N."/>
        </authorList>
    </citation>
    <scope>NUCLEOTIDE SEQUENCE [LARGE SCALE GENOMIC DNA]</scope>
    <source>
        <strain evidence="4 5">DSM 20581</strain>
    </source>
</reference>
<comment type="similarity">
    <text evidence="3">Belongs to the CheD family.</text>
</comment>
<dbReference type="RefSeq" id="WP_092479036.1">
    <property type="nucleotide sequence ID" value="NZ_FOXW01000001.1"/>
</dbReference>
<evidence type="ECO:0000256" key="1">
    <source>
        <dbReference type="ARBA" id="ARBA00022500"/>
    </source>
</evidence>
<dbReference type="STRING" id="82801.SAMN04488506_0063"/>
<dbReference type="Proteomes" id="UP000199136">
    <property type="component" value="Unassembled WGS sequence"/>
</dbReference>
<comment type="catalytic activity">
    <reaction evidence="3">
        <text>L-glutaminyl-[protein] + H2O = L-glutamyl-[protein] + NH4(+)</text>
        <dbReference type="Rhea" id="RHEA:16441"/>
        <dbReference type="Rhea" id="RHEA-COMP:10207"/>
        <dbReference type="Rhea" id="RHEA-COMP:10208"/>
        <dbReference type="ChEBI" id="CHEBI:15377"/>
        <dbReference type="ChEBI" id="CHEBI:28938"/>
        <dbReference type="ChEBI" id="CHEBI:29973"/>
        <dbReference type="ChEBI" id="CHEBI:30011"/>
        <dbReference type="EC" id="3.5.1.44"/>
    </reaction>
</comment>
<dbReference type="SUPFAM" id="SSF64438">
    <property type="entry name" value="CNF1/YfiH-like putative cysteine hydrolases"/>
    <property type="match status" value="1"/>
</dbReference>
<dbReference type="GO" id="GO:0006935">
    <property type="term" value="P:chemotaxis"/>
    <property type="evidence" value="ECO:0007669"/>
    <property type="project" value="UniProtKB-UniRule"/>
</dbReference>
<protein>
    <recommendedName>
        <fullName evidence="3">Probable chemoreceptor glutamine deamidase CheD</fullName>
        <ecNumber evidence="3">3.5.1.44</ecNumber>
    </recommendedName>
</protein>
<proteinExistence type="inferred from homology"/>
<sequence>MSEELKVRISDYKIATPPDSLITIALGSCVGIAVYDPKTKVGGLSHIMLPDSKLFKPPYKVEKFADLAIPQMVKEIKQLARTEKLVAKIAGGASMFQFSSQSDGESIGDRNIKAVIDCLNELNIPLLGQQTGGNTGRTMMVDLEEFKVTVRSANRDISVL</sequence>
<dbReference type="InterPro" id="IPR011324">
    <property type="entry name" value="Cytotoxic_necrot_fac-like_cat"/>
</dbReference>